<feature type="transmembrane region" description="Helical" evidence="1">
    <location>
        <begin position="174"/>
        <end position="193"/>
    </location>
</feature>
<proteinExistence type="predicted"/>
<evidence type="ECO:0000256" key="1">
    <source>
        <dbReference type="SAM" id="Phobius"/>
    </source>
</evidence>
<dbReference type="Proteomes" id="UP000183967">
    <property type="component" value="Unassembled WGS sequence"/>
</dbReference>
<keyword evidence="1" id="KW-0472">Membrane</keyword>
<gene>
    <name evidence="2" type="ORF">SAMN02745135_02461</name>
</gene>
<keyword evidence="1" id="KW-1133">Transmembrane helix</keyword>
<sequence length="218" mass="25034">MRKNIRFLSFFLAIVILISSGNSVFAKKLYYSNVKELRILENGNLLKRIENSAILNKSLYYKVLNSAGLAWGPYKVGNLEFKMTNQHFGRFGKFQNYPVNHVNLIVTKVKNNRQVLNFHIAKYSRNGRNCLYVWDSVSKSTIIDKCFNNWKDAVSAVVSAAKRIVKRVSENGNWIVKAAIWGLIIVALLDLVIPMDPIPVLPFSQPDIEEVRFYYNRG</sequence>
<evidence type="ECO:0000313" key="3">
    <source>
        <dbReference type="Proteomes" id="UP000183967"/>
    </source>
</evidence>
<keyword evidence="1" id="KW-0812">Transmembrane</keyword>
<dbReference type="RefSeq" id="WP_073197974.1">
    <property type="nucleotide sequence ID" value="NZ_FQXO01000107.1"/>
</dbReference>
<accession>A0A1M5WG62</accession>
<name>A0A1M5WG62_9FIRM</name>
<dbReference type="AlphaFoldDB" id="A0A1M5WG62"/>
<protein>
    <submittedName>
        <fullName evidence="2">Uncharacterized protein</fullName>
    </submittedName>
</protein>
<evidence type="ECO:0000313" key="2">
    <source>
        <dbReference type="EMBL" id="SHH86466.1"/>
    </source>
</evidence>
<organism evidence="2 3">
    <name type="scientific">Caloranaerobacter azorensis DSM 13643</name>
    <dbReference type="NCBI Taxonomy" id="1121264"/>
    <lineage>
        <taxon>Bacteria</taxon>
        <taxon>Bacillati</taxon>
        <taxon>Bacillota</taxon>
        <taxon>Tissierellia</taxon>
        <taxon>Tissierellales</taxon>
        <taxon>Thermohalobacteraceae</taxon>
        <taxon>Caloranaerobacter</taxon>
    </lineage>
</organism>
<dbReference type="OrthoDB" id="9871199at2"/>
<reference evidence="3" key="1">
    <citation type="submission" date="2016-11" db="EMBL/GenBank/DDBJ databases">
        <authorList>
            <person name="Varghese N."/>
            <person name="Submissions S."/>
        </authorList>
    </citation>
    <scope>NUCLEOTIDE SEQUENCE [LARGE SCALE GENOMIC DNA]</scope>
    <source>
        <strain evidence="3">DSM 13643</strain>
    </source>
</reference>
<dbReference type="EMBL" id="FQXO01000107">
    <property type="protein sequence ID" value="SHH86466.1"/>
    <property type="molecule type" value="Genomic_DNA"/>
</dbReference>
<keyword evidence="3" id="KW-1185">Reference proteome</keyword>